<dbReference type="GeneID" id="29122536"/>
<proteinExistence type="predicted"/>
<evidence type="ECO:0008006" key="3">
    <source>
        <dbReference type="Google" id="ProtNLM"/>
    </source>
</evidence>
<dbReference type="KEGG" id="vg:29122536"/>
<accession>A0A127KLS9</accession>
<dbReference type="EMBL" id="KU594606">
    <property type="protein sequence ID" value="AMO43043.1"/>
    <property type="molecule type" value="Genomic_DNA"/>
</dbReference>
<dbReference type="Proteomes" id="UP000203157">
    <property type="component" value="Segment"/>
</dbReference>
<organism evidence="1 2">
    <name type="scientific">Cyanophage S-RIM32</name>
    <dbReference type="NCBI Taxonomy" id="1278479"/>
    <lineage>
        <taxon>Viruses</taxon>
        <taxon>Duplodnaviria</taxon>
        <taxon>Heunggongvirae</taxon>
        <taxon>Uroviricota</taxon>
        <taxon>Caudoviricetes</taxon>
        <taxon>Pantevenvirales</taxon>
        <taxon>Kyanoviridae</taxon>
        <taxon>Bristolvirus</taxon>
        <taxon>Bristolvirus rhodeisland</taxon>
    </lineage>
</organism>
<dbReference type="RefSeq" id="YP_009301536.1">
    <property type="nucleotide sequence ID" value="NC_031235.1"/>
</dbReference>
<dbReference type="OrthoDB" id="30613at10239"/>
<keyword evidence="2" id="KW-1185">Reference proteome</keyword>
<gene>
    <name evidence="1" type="ORF">R1080702_034</name>
</gene>
<name>A0A127KLS9_9CAUD</name>
<evidence type="ECO:0000313" key="2">
    <source>
        <dbReference type="Proteomes" id="UP000203157"/>
    </source>
</evidence>
<evidence type="ECO:0000313" key="1">
    <source>
        <dbReference type="EMBL" id="AMO43043.1"/>
    </source>
</evidence>
<sequence>MPSTTDFLNSGNFTVPDDLYSMTIYAYGGGGGGEHIANNGTVRAGTNGGNSSFLGIVAGGGRGGGRNANGSTTKNAQGVGGAASDSINWEFYGATVSLANGNDGQVPSASVNSPKGGNGASIGSFSGGKGGNGSNNQVTFYDNMYHVFNDVSNVTLVQSSSPDVNISVENQFIEGGIPCGTFSFNKRYRINFIYPYDNANYNFTMNGFCQQAGGGSTNGPFSYAGFTDKSSSSIRVYFCRQSNNTFIRCFNFTTSGTKASHRGSGGGGGAAAYAFIDRATFLSQQTYSLGNSYAVSVGSAGVKGSAAPNPFGQNVQYSRATDGGAGRVQIYMILEARADIKANGVDGPISVLKGTQVNLQWTISGDADDGTYLTEDGTQIGQVNNSGSQLVTPTTSTVYGVNTSGLGGSASDSVTIIVYQPPEASASFPSEVEYGEAFDVTVTTRYTNISVVLQLELIYEDGRLENQTFDLTNNVSDDAANGPALVFTYQPAVNWDLFGPVTINASVVANGDGGEVTTDPVEISVNIDRLPDLLNIPERLEQLPSTDPVVSPDEDTVLSDPIQITGINIPVKIRAGRPIQVRFDEDDPTIESNWKSVEQL</sequence>
<reference evidence="1 2" key="1">
    <citation type="submission" date="2016-01" db="EMBL/GenBank/DDBJ databases">
        <title>The genomic content and context of auxiliary metabolic genes in marine cyanophages.</title>
        <authorList>
            <person name="Marston M.F."/>
            <person name="Martiny J.B.H."/>
            <person name="Crummett L.T."/>
        </authorList>
    </citation>
    <scope>NUCLEOTIDE SEQUENCE [LARGE SCALE GENOMIC DNA]</scope>
    <source>
        <strain evidence="1">RW_108_0702</strain>
    </source>
</reference>
<protein>
    <recommendedName>
        <fullName evidence="3">Virion structural protein</fullName>
    </recommendedName>
</protein>